<dbReference type="PANTHER" id="PTHR23026">
    <property type="entry name" value="NADPH NITROREDUCTASE"/>
    <property type="match status" value="1"/>
</dbReference>
<organism evidence="2 3">
    <name type="scientific">Plesiocystis pacifica SIR-1</name>
    <dbReference type="NCBI Taxonomy" id="391625"/>
    <lineage>
        <taxon>Bacteria</taxon>
        <taxon>Pseudomonadati</taxon>
        <taxon>Myxococcota</taxon>
        <taxon>Polyangia</taxon>
        <taxon>Nannocystales</taxon>
        <taxon>Nannocystaceae</taxon>
        <taxon>Plesiocystis</taxon>
    </lineage>
</organism>
<evidence type="ECO:0000313" key="2">
    <source>
        <dbReference type="EMBL" id="EDM78634.1"/>
    </source>
</evidence>
<feature type="domain" description="Nitroreductase" evidence="1">
    <location>
        <begin position="7"/>
        <end position="225"/>
    </location>
</feature>
<reference evidence="2 3" key="1">
    <citation type="submission" date="2007-06" db="EMBL/GenBank/DDBJ databases">
        <authorList>
            <person name="Shimkets L."/>
            <person name="Ferriera S."/>
            <person name="Johnson J."/>
            <person name="Kravitz S."/>
            <person name="Beeson K."/>
            <person name="Sutton G."/>
            <person name="Rogers Y.-H."/>
            <person name="Friedman R."/>
            <person name="Frazier M."/>
            <person name="Venter J.C."/>
        </authorList>
    </citation>
    <scope>NUCLEOTIDE SEQUENCE [LARGE SCALE GENOMIC DNA]</scope>
    <source>
        <strain evidence="2 3">SIR-1</strain>
    </source>
</reference>
<dbReference type="InterPro" id="IPR000415">
    <property type="entry name" value="Nitroreductase-like"/>
</dbReference>
<protein>
    <submittedName>
        <fullName evidence="2">Nitroreductase</fullName>
    </submittedName>
</protein>
<dbReference type="CDD" id="cd02062">
    <property type="entry name" value="Nitro_FMN_reductase"/>
    <property type="match status" value="1"/>
</dbReference>
<comment type="caution">
    <text evidence="2">The sequence shown here is derived from an EMBL/GenBank/DDBJ whole genome shotgun (WGS) entry which is preliminary data.</text>
</comment>
<sequence>MQLREAILGRHTTNGHFKPDPVSLEHQHRLMEAASRAPSHFNSQPWRFVLIDDDATRGQIAEIAGRTMHQLMAGGKFFTRYRRYFRFSKQEMAERRDGIFIDKLPGPLRPFVKHVFSETGQKVVNTLRVPNTLGKDNRKLVEGSPLLLAAMLTREEYREGELSGFYSLLGMGMAIENIWLTTLDLGMGIQFISTPMEFPEAWAELRELLQIPEELELIAMYRLGYLPDDAKRPTIDWTSSHRKRLSQYVFRNTCATPEADADPNFGEVPGS</sequence>
<name>A6G632_9BACT</name>
<dbReference type="AlphaFoldDB" id="A6G632"/>
<dbReference type="eggNOG" id="COG0778">
    <property type="taxonomic scope" value="Bacteria"/>
</dbReference>
<dbReference type="Gene3D" id="3.40.109.10">
    <property type="entry name" value="NADH Oxidase"/>
    <property type="match status" value="1"/>
</dbReference>
<dbReference type="InterPro" id="IPR029479">
    <property type="entry name" value="Nitroreductase"/>
</dbReference>
<keyword evidence="3" id="KW-1185">Reference proteome</keyword>
<dbReference type="SUPFAM" id="SSF55469">
    <property type="entry name" value="FMN-dependent nitroreductase-like"/>
    <property type="match status" value="1"/>
</dbReference>
<dbReference type="RefSeq" id="WP_006972181.1">
    <property type="nucleotide sequence ID" value="NZ_ABCS01000028.1"/>
</dbReference>
<dbReference type="STRING" id="391625.PPSIR1_29323"/>
<dbReference type="PANTHER" id="PTHR23026:SF123">
    <property type="entry name" value="NAD(P)H NITROREDUCTASE RV3131-RELATED"/>
    <property type="match status" value="1"/>
</dbReference>
<dbReference type="OrthoDB" id="9802510at2"/>
<dbReference type="InterPro" id="IPR050627">
    <property type="entry name" value="Nitroreductase/BluB"/>
</dbReference>
<gene>
    <name evidence="2" type="ORF">PPSIR1_29323</name>
</gene>
<dbReference type="Pfam" id="PF00881">
    <property type="entry name" value="Nitroreductase"/>
    <property type="match status" value="1"/>
</dbReference>
<proteinExistence type="predicted"/>
<evidence type="ECO:0000313" key="3">
    <source>
        <dbReference type="Proteomes" id="UP000005801"/>
    </source>
</evidence>
<accession>A6G632</accession>
<dbReference type="EMBL" id="ABCS01000028">
    <property type="protein sequence ID" value="EDM78634.1"/>
    <property type="molecule type" value="Genomic_DNA"/>
</dbReference>
<evidence type="ECO:0000259" key="1">
    <source>
        <dbReference type="Pfam" id="PF00881"/>
    </source>
</evidence>
<dbReference type="GO" id="GO:0016491">
    <property type="term" value="F:oxidoreductase activity"/>
    <property type="evidence" value="ECO:0007669"/>
    <property type="project" value="InterPro"/>
</dbReference>
<dbReference type="Proteomes" id="UP000005801">
    <property type="component" value="Unassembled WGS sequence"/>
</dbReference>